<name>A0ABP8CRP6_9ACTN</name>
<organism evidence="2 3">
    <name type="scientific">Actinomadura meridiana</name>
    <dbReference type="NCBI Taxonomy" id="559626"/>
    <lineage>
        <taxon>Bacteria</taxon>
        <taxon>Bacillati</taxon>
        <taxon>Actinomycetota</taxon>
        <taxon>Actinomycetes</taxon>
        <taxon>Streptosporangiales</taxon>
        <taxon>Thermomonosporaceae</taxon>
        <taxon>Actinomadura</taxon>
    </lineage>
</organism>
<feature type="region of interest" description="Disordered" evidence="1">
    <location>
        <begin position="243"/>
        <end position="269"/>
    </location>
</feature>
<dbReference type="Proteomes" id="UP001501710">
    <property type="component" value="Unassembled WGS sequence"/>
</dbReference>
<protein>
    <recommendedName>
        <fullName evidence="4">MinD-like ATPase involved in chromosome partitioning or flagellar assembly</fullName>
    </recommendedName>
</protein>
<dbReference type="InterPro" id="IPR027417">
    <property type="entry name" value="P-loop_NTPase"/>
</dbReference>
<accession>A0ABP8CRP6</accession>
<comment type="caution">
    <text evidence="2">The sequence shown here is derived from an EMBL/GenBank/DDBJ whole genome shotgun (WGS) entry which is preliminary data.</text>
</comment>
<dbReference type="EMBL" id="BAABAS010000032">
    <property type="protein sequence ID" value="GAA4242402.1"/>
    <property type="molecule type" value="Genomic_DNA"/>
</dbReference>
<evidence type="ECO:0000256" key="1">
    <source>
        <dbReference type="SAM" id="MobiDB-lite"/>
    </source>
</evidence>
<evidence type="ECO:0000313" key="2">
    <source>
        <dbReference type="EMBL" id="GAA4242402.1"/>
    </source>
</evidence>
<evidence type="ECO:0000313" key="3">
    <source>
        <dbReference type="Proteomes" id="UP001501710"/>
    </source>
</evidence>
<dbReference type="Gene3D" id="3.40.50.300">
    <property type="entry name" value="P-loop containing nucleotide triphosphate hydrolases"/>
    <property type="match status" value="1"/>
</dbReference>
<sequence length="269" mass="27896">MALYCVVSPGGSPGVTTTALGLAMTWPGKVLLAECDPMGRRVLPGFLADRLRESVGPGLLGLAMAAEADPRARLSLEEYVLPVPGEDSVELLHGVRDPRHGVRLGPLWGRLAEALVSRPGDVIADLGRIGGRDTPDDLLRAARAVVMVLKPTLTQVDVAGPRLDALTALVGDRAMVGLCLIADGPYSAAEVERVLGAPVLAELPCSPADAGVLSDGARPRRTFRASLLLRSFTCLGRRIRATAGSSSTGTEDEGGAVLSTVGAPGRGDR</sequence>
<proteinExistence type="predicted"/>
<evidence type="ECO:0008006" key="4">
    <source>
        <dbReference type="Google" id="ProtNLM"/>
    </source>
</evidence>
<dbReference type="SUPFAM" id="SSF52540">
    <property type="entry name" value="P-loop containing nucleoside triphosphate hydrolases"/>
    <property type="match status" value="1"/>
</dbReference>
<keyword evidence="3" id="KW-1185">Reference proteome</keyword>
<reference evidence="3" key="1">
    <citation type="journal article" date="2019" name="Int. J. Syst. Evol. Microbiol.">
        <title>The Global Catalogue of Microorganisms (GCM) 10K type strain sequencing project: providing services to taxonomists for standard genome sequencing and annotation.</title>
        <authorList>
            <consortium name="The Broad Institute Genomics Platform"/>
            <consortium name="The Broad Institute Genome Sequencing Center for Infectious Disease"/>
            <person name="Wu L."/>
            <person name="Ma J."/>
        </authorList>
    </citation>
    <scope>NUCLEOTIDE SEQUENCE [LARGE SCALE GENOMIC DNA]</scope>
    <source>
        <strain evidence="3">JCM 17440</strain>
    </source>
</reference>
<gene>
    <name evidence="2" type="ORF">GCM10022254_75280</name>
</gene>